<dbReference type="Pfam" id="PF00625">
    <property type="entry name" value="Guanylate_kin"/>
    <property type="match status" value="1"/>
</dbReference>
<feature type="binding site" evidence="9">
    <location>
        <begin position="13"/>
        <end position="20"/>
    </location>
    <ligand>
        <name>ATP</name>
        <dbReference type="ChEBI" id="CHEBI:30616"/>
    </ligand>
</feature>
<dbReference type="EC" id="2.7.4.8" evidence="2 9"/>
<comment type="function">
    <text evidence="9">Essential for recycling GMP and indirectly, cGMP.</text>
</comment>
<dbReference type="InterPro" id="IPR008144">
    <property type="entry name" value="Guanylate_kin-like_dom"/>
</dbReference>
<reference evidence="11" key="1">
    <citation type="submission" date="2020-10" db="EMBL/GenBank/DDBJ databases">
        <title>Microbiome of the Black Sea water column analyzed by genome centric metagenomics.</title>
        <authorList>
            <person name="Cabello-Yeves P.J."/>
            <person name="Callieri C."/>
            <person name="Picazo A."/>
            <person name="Mehrshad M."/>
            <person name="Haro-Moreno J.M."/>
            <person name="Roda-Garcia J."/>
            <person name="Dzembekova N."/>
            <person name="Slabakova V."/>
            <person name="Slabakova N."/>
            <person name="Moncheva S."/>
            <person name="Rodriguez-Valera F."/>
        </authorList>
    </citation>
    <scope>NUCLEOTIDE SEQUENCE</scope>
    <source>
        <strain evidence="11">BS307-5m-G49</strain>
    </source>
</reference>
<dbReference type="HAMAP" id="MF_00328">
    <property type="entry name" value="Guanylate_kinase"/>
    <property type="match status" value="1"/>
</dbReference>
<dbReference type="InterPro" id="IPR008145">
    <property type="entry name" value="GK/Ca_channel_bsu"/>
</dbReference>
<accession>A0A937HZG0</accession>
<keyword evidence="6 9" id="KW-0418">Kinase</keyword>
<protein>
    <recommendedName>
        <fullName evidence="3 9">Guanylate kinase</fullName>
        <ecNumber evidence="2 9">2.7.4.8</ecNumber>
    </recommendedName>
    <alternativeName>
        <fullName evidence="8 9">GMP kinase</fullName>
    </alternativeName>
</protein>
<dbReference type="PANTHER" id="PTHR23117:SF13">
    <property type="entry name" value="GUANYLATE KINASE"/>
    <property type="match status" value="1"/>
</dbReference>
<dbReference type="CDD" id="cd00071">
    <property type="entry name" value="GMPK"/>
    <property type="match status" value="1"/>
</dbReference>
<gene>
    <name evidence="9 11" type="primary">gmk</name>
    <name evidence="11" type="ORF">ISQ63_01515</name>
</gene>
<dbReference type="PANTHER" id="PTHR23117">
    <property type="entry name" value="GUANYLATE KINASE-RELATED"/>
    <property type="match status" value="1"/>
</dbReference>
<comment type="catalytic activity">
    <reaction evidence="9">
        <text>GMP + ATP = GDP + ADP</text>
        <dbReference type="Rhea" id="RHEA:20780"/>
        <dbReference type="ChEBI" id="CHEBI:30616"/>
        <dbReference type="ChEBI" id="CHEBI:58115"/>
        <dbReference type="ChEBI" id="CHEBI:58189"/>
        <dbReference type="ChEBI" id="CHEBI:456216"/>
        <dbReference type="EC" id="2.7.4.8"/>
    </reaction>
</comment>
<keyword evidence="7 9" id="KW-0067">ATP-binding</keyword>
<evidence type="ECO:0000256" key="7">
    <source>
        <dbReference type="ARBA" id="ARBA00022840"/>
    </source>
</evidence>
<organism evidence="11 12">
    <name type="scientific">SAR86 cluster bacterium</name>
    <dbReference type="NCBI Taxonomy" id="2030880"/>
    <lineage>
        <taxon>Bacteria</taxon>
        <taxon>Pseudomonadati</taxon>
        <taxon>Pseudomonadota</taxon>
        <taxon>Gammaproteobacteria</taxon>
        <taxon>SAR86 cluster</taxon>
    </lineage>
</organism>
<dbReference type="Proteomes" id="UP000744438">
    <property type="component" value="Unassembled WGS sequence"/>
</dbReference>
<dbReference type="Gene3D" id="3.30.63.10">
    <property type="entry name" value="Guanylate Kinase phosphate binding domain"/>
    <property type="match status" value="1"/>
</dbReference>
<proteinExistence type="inferred from homology"/>
<dbReference type="AlphaFoldDB" id="A0A937HZG0"/>
<dbReference type="SMART" id="SM00072">
    <property type="entry name" value="GuKc"/>
    <property type="match status" value="1"/>
</dbReference>
<feature type="domain" description="Guanylate kinase-like" evidence="10">
    <location>
        <begin position="6"/>
        <end position="185"/>
    </location>
</feature>
<dbReference type="Gene3D" id="3.40.50.300">
    <property type="entry name" value="P-loop containing nucleotide triphosphate hydrolases"/>
    <property type="match status" value="1"/>
</dbReference>
<evidence type="ECO:0000256" key="8">
    <source>
        <dbReference type="ARBA" id="ARBA00030128"/>
    </source>
</evidence>
<evidence type="ECO:0000313" key="11">
    <source>
        <dbReference type="EMBL" id="MBL6811544.1"/>
    </source>
</evidence>
<keyword evidence="4 9" id="KW-0808">Transferase</keyword>
<dbReference type="InterPro" id="IPR027417">
    <property type="entry name" value="P-loop_NTPase"/>
</dbReference>
<keyword evidence="9" id="KW-0963">Cytoplasm</keyword>
<name>A0A937HZG0_9GAMM</name>
<dbReference type="InterPro" id="IPR017665">
    <property type="entry name" value="Guanylate_kinase"/>
</dbReference>
<evidence type="ECO:0000259" key="10">
    <source>
        <dbReference type="PROSITE" id="PS50052"/>
    </source>
</evidence>
<evidence type="ECO:0000256" key="3">
    <source>
        <dbReference type="ARBA" id="ARBA00016296"/>
    </source>
</evidence>
<evidence type="ECO:0000313" key="12">
    <source>
        <dbReference type="Proteomes" id="UP000744438"/>
    </source>
</evidence>
<dbReference type="InterPro" id="IPR020590">
    <property type="entry name" value="Guanylate_kinase_CS"/>
</dbReference>
<evidence type="ECO:0000256" key="1">
    <source>
        <dbReference type="ARBA" id="ARBA00005790"/>
    </source>
</evidence>
<dbReference type="GO" id="GO:0004385">
    <property type="term" value="F:GMP kinase activity"/>
    <property type="evidence" value="ECO:0007669"/>
    <property type="project" value="UniProtKB-UniRule"/>
</dbReference>
<evidence type="ECO:0000256" key="6">
    <source>
        <dbReference type="ARBA" id="ARBA00022777"/>
    </source>
</evidence>
<comment type="similarity">
    <text evidence="1 9">Belongs to the guanylate kinase family.</text>
</comment>
<sequence length="207" mass="23945">MPENLHKLFVISSPSGGGKTSLINKLFEDSRSANFEKSISDTSRQKRQGDLEGIDYYYLSEKDFKDKIKKEEYVEYATVFGNFYGTSKEEIKTKYNNSNLILELDWQGAYAVKELFGDAKLIFLVPPSLDDLKKRLIKRNLDSPESIENRLSEAKKEISKSEIYDYLILNDDFDKAFEDLSQILFENISTSDFNSRVSKDLIKRLVE</sequence>
<dbReference type="PROSITE" id="PS50052">
    <property type="entry name" value="GUANYLATE_KINASE_2"/>
    <property type="match status" value="1"/>
</dbReference>
<evidence type="ECO:0000256" key="9">
    <source>
        <dbReference type="HAMAP-Rule" id="MF_00328"/>
    </source>
</evidence>
<dbReference type="GO" id="GO:0005829">
    <property type="term" value="C:cytosol"/>
    <property type="evidence" value="ECO:0007669"/>
    <property type="project" value="TreeGrafter"/>
</dbReference>
<evidence type="ECO:0000256" key="2">
    <source>
        <dbReference type="ARBA" id="ARBA00012961"/>
    </source>
</evidence>
<comment type="caution">
    <text evidence="11">The sequence shown here is derived from an EMBL/GenBank/DDBJ whole genome shotgun (WGS) entry which is preliminary data.</text>
</comment>
<dbReference type="GO" id="GO:0005524">
    <property type="term" value="F:ATP binding"/>
    <property type="evidence" value="ECO:0007669"/>
    <property type="project" value="UniProtKB-UniRule"/>
</dbReference>
<dbReference type="PROSITE" id="PS00856">
    <property type="entry name" value="GUANYLATE_KINASE_1"/>
    <property type="match status" value="1"/>
</dbReference>
<evidence type="ECO:0000256" key="5">
    <source>
        <dbReference type="ARBA" id="ARBA00022741"/>
    </source>
</evidence>
<dbReference type="EMBL" id="JADHQC010000004">
    <property type="protein sequence ID" value="MBL6811544.1"/>
    <property type="molecule type" value="Genomic_DNA"/>
</dbReference>
<keyword evidence="5 9" id="KW-0547">Nucleotide-binding</keyword>
<dbReference type="SUPFAM" id="SSF52540">
    <property type="entry name" value="P-loop containing nucleoside triphosphate hydrolases"/>
    <property type="match status" value="1"/>
</dbReference>
<evidence type="ECO:0000256" key="4">
    <source>
        <dbReference type="ARBA" id="ARBA00022679"/>
    </source>
</evidence>
<dbReference type="NCBIfam" id="TIGR03263">
    <property type="entry name" value="guanyl_kin"/>
    <property type="match status" value="1"/>
</dbReference>
<comment type="subcellular location">
    <subcellularLocation>
        <location evidence="9">Cytoplasm</location>
    </subcellularLocation>
</comment>